<feature type="coiled-coil region" evidence="1">
    <location>
        <begin position="413"/>
        <end position="447"/>
    </location>
</feature>
<evidence type="ECO:0000256" key="1">
    <source>
        <dbReference type="SAM" id="Coils"/>
    </source>
</evidence>
<gene>
    <name evidence="3" type="ORF">JTE90_029263</name>
</gene>
<keyword evidence="4" id="KW-1185">Reference proteome</keyword>
<comment type="caution">
    <text evidence="3">The sequence shown here is derived from an EMBL/GenBank/DDBJ whole genome shotgun (WGS) entry which is preliminary data.</text>
</comment>
<dbReference type="Gene3D" id="1.10.10.2590">
    <property type="entry name" value="BEN domain"/>
    <property type="match status" value="1"/>
</dbReference>
<evidence type="ECO:0000313" key="4">
    <source>
        <dbReference type="Proteomes" id="UP000827092"/>
    </source>
</evidence>
<evidence type="ECO:0000256" key="2">
    <source>
        <dbReference type="SAM" id="MobiDB-lite"/>
    </source>
</evidence>
<name>A0AAV6TVK5_9ARAC</name>
<evidence type="ECO:0008006" key="5">
    <source>
        <dbReference type="Google" id="ProtNLM"/>
    </source>
</evidence>
<organism evidence="3 4">
    <name type="scientific">Oedothorax gibbosus</name>
    <dbReference type="NCBI Taxonomy" id="931172"/>
    <lineage>
        <taxon>Eukaryota</taxon>
        <taxon>Metazoa</taxon>
        <taxon>Ecdysozoa</taxon>
        <taxon>Arthropoda</taxon>
        <taxon>Chelicerata</taxon>
        <taxon>Arachnida</taxon>
        <taxon>Araneae</taxon>
        <taxon>Araneomorphae</taxon>
        <taxon>Entelegynae</taxon>
        <taxon>Araneoidea</taxon>
        <taxon>Linyphiidae</taxon>
        <taxon>Erigoninae</taxon>
        <taxon>Oedothorax</taxon>
    </lineage>
</organism>
<reference evidence="3 4" key="1">
    <citation type="journal article" date="2022" name="Nat. Ecol. Evol.">
        <title>A masculinizing supergene underlies an exaggerated male reproductive morph in a spider.</title>
        <authorList>
            <person name="Hendrickx F."/>
            <person name="De Corte Z."/>
            <person name="Sonet G."/>
            <person name="Van Belleghem S.M."/>
            <person name="Kostlbacher S."/>
            <person name="Vangestel C."/>
        </authorList>
    </citation>
    <scope>NUCLEOTIDE SEQUENCE [LARGE SCALE GENOMIC DNA]</scope>
    <source>
        <strain evidence="3">W744_W776</strain>
    </source>
</reference>
<sequence length="593" mass="67195">MFAAVFYLKDRQYANLPITYIKYFELEDYDKTAAYKAFWNRKLHLAQDGKRSENVAYLKSLTVPPKKELWKKDEGEKYYPSYIVRLAAVFYLKDRQYANIPITYIKDFEPEDYDKTAVYKAFWNRKLHLAQDDSYEELVASLEGKRATIPTISPQIETSSSETDPSSSTKKERDEKMKEHPGGSTAIKEKLVRRLCTAQTLGTRSRSVCDIRPASDRPCNVKGSQLSIHLWFEHTASHGTTVIGLKRKKSCRPVPFTHKPRAERQVVMLKWFVPEAVASDALKKAFQETFLKPCDKIHLQGKTIYRLDLPNRPPNRGAGLPISINTNISSQIIQIPNLPASEAEILVVKIQINTLSLTIVNIFSPRGLFLDSWLKSSSKRVEKHLNGIQRRRLETAKIKVGDCQNCGKLDEELVACRKQLSTLTQKVHELEGDLSSVKERSDKYKKKKYKILKEKFSTGKSSDYTVIGDNTLILKDKLAMCRITNYSKYVGDILDVLFNPEVLGNSVIKGIKGTQKSVLDPKIINDVQQHVAAKFSISIQLLALVSSTTASNSSHKDNETSLDPASTIPTLSFGATRKDFPSKCNFSMDLFFS</sequence>
<accession>A0AAV6TVK5</accession>
<feature type="region of interest" description="Disordered" evidence="2">
    <location>
        <begin position="150"/>
        <end position="184"/>
    </location>
</feature>
<dbReference type="Proteomes" id="UP000827092">
    <property type="component" value="Unassembled WGS sequence"/>
</dbReference>
<protein>
    <recommendedName>
        <fullName evidence="5">BEN domain-containing protein</fullName>
    </recommendedName>
</protein>
<dbReference type="AlphaFoldDB" id="A0AAV6TVK5"/>
<feature type="compositionally biased region" description="Low complexity" evidence="2">
    <location>
        <begin position="157"/>
        <end position="168"/>
    </location>
</feature>
<dbReference type="EMBL" id="JAFNEN010000950">
    <property type="protein sequence ID" value="KAG8175778.1"/>
    <property type="molecule type" value="Genomic_DNA"/>
</dbReference>
<feature type="compositionally biased region" description="Basic and acidic residues" evidence="2">
    <location>
        <begin position="169"/>
        <end position="184"/>
    </location>
</feature>
<keyword evidence="1" id="KW-0175">Coiled coil</keyword>
<evidence type="ECO:0000313" key="3">
    <source>
        <dbReference type="EMBL" id="KAG8175778.1"/>
    </source>
</evidence>
<proteinExistence type="predicted"/>